<name>A0AAV2YUT7_9STRA</name>
<evidence type="ECO:0000313" key="2">
    <source>
        <dbReference type="Proteomes" id="UP001146120"/>
    </source>
</evidence>
<dbReference type="EMBL" id="DAKRPA010000106">
    <property type="protein sequence ID" value="DAZ98432.1"/>
    <property type="molecule type" value="Genomic_DNA"/>
</dbReference>
<reference evidence="1" key="2">
    <citation type="journal article" date="2023" name="Microbiol Resour">
        <title>Decontamination and Annotation of the Draft Genome Sequence of the Oomycete Lagenidium giganteum ARSEF 373.</title>
        <authorList>
            <person name="Morgan W.R."/>
            <person name="Tartar A."/>
        </authorList>
    </citation>
    <scope>NUCLEOTIDE SEQUENCE</scope>
    <source>
        <strain evidence="1">ARSEF 373</strain>
    </source>
</reference>
<dbReference type="InterPro" id="IPR038586">
    <property type="entry name" value="Tctex-1-like_sf"/>
</dbReference>
<dbReference type="InterPro" id="IPR005334">
    <property type="entry name" value="Tctex-1-like"/>
</dbReference>
<dbReference type="PANTHER" id="PTHR21255">
    <property type="entry name" value="T-COMPLEX-ASSOCIATED-TESTIS-EXPRESSED 1/ DYNEIN LIGHT CHAIN"/>
    <property type="match status" value="1"/>
</dbReference>
<evidence type="ECO:0000313" key="1">
    <source>
        <dbReference type="EMBL" id="DAZ98432.1"/>
    </source>
</evidence>
<dbReference type="GO" id="GO:0007018">
    <property type="term" value="P:microtubule-based movement"/>
    <property type="evidence" value="ECO:0007669"/>
    <property type="project" value="TreeGrafter"/>
</dbReference>
<gene>
    <name evidence="1" type="ORF">N0F65_001133</name>
</gene>
<comment type="caution">
    <text evidence="1">The sequence shown here is derived from an EMBL/GenBank/DDBJ whole genome shotgun (WGS) entry which is preliminary data.</text>
</comment>
<dbReference type="GO" id="GO:0045505">
    <property type="term" value="F:dynein intermediate chain binding"/>
    <property type="evidence" value="ECO:0007669"/>
    <property type="project" value="TreeGrafter"/>
</dbReference>
<dbReference type="CDD" id="cd21455">
    <property type="entry name" value="DLC-like_DYNLT1_DYNLT3"/>
    <property type="match status" value="1"/>
</dbReference>
<dbReference type="PANTHER" id="PTHR21255:SF4">
    <property type="entry name" value="DYNEIN LIGHT CHAIN TCTEX-TYPE"/>
    <property type="match status" value="1"/>
</dbReference>
<protein>
    <recommendedName>
        <fullName evidence="3">Dynein light chain Tctex-type</fullName>
    </recommendedName>
</protein>
<reference evidence="1" key="1">
    <citation type="submission" date="2022-11" db="EMBL/GenBank/DDBJ databases">
        <authorList>
            <person name="Morgan W.R."/>
            <person name="Tartar A."/>
        </authorList>
    </citation>
    <scope>NUCLEOTIDE SEQUENCE</scope>
    <source>
        <strain evidence="1">ARSEF 373</strain>
    </source>
</reference>
<dbReference type="Pfam" id="PF03645">
    <property type="entry name" value="Tctex-1"/>
    <property type="match status" value="1"/>
</dbReference>
<dbReference type="Gene3D" id="3.30.1140.40">
    <property type="entry name" value="Tctex-1"/>
    <property type="match status" value="1"/>
</dbReference>
<sequence>MPPATCYDFPLLKDEVSAIVQDAVLSTLEGNVYDHSKVTDWINIMTNSCVDDLQKLSPNFKYIVTCLLRQRKGAGLELSSTAYWDEKADGAFVGMCCHGNTHTGACTVSWENSSISVVIFVYGLAI</sequence>
<accession>A0AAV2YUT7</accession>
<keyword evidence="2" id="KW-1185">Reference proteome</keyword>
<evidence type="ECO:0008006" key="3">
    <source>
        <dbReference type="Google" id="ProtNLM"/>
    </source>
</evidence>
<dbReference type="GO" id="GO:0005868">
    <property type="term" value="C:cytoplasmic dynein complex"/>
    <property type="evidence" value="ECO:0007669"/>
    <property type="project" value="TreeGrafter"/>
</dbReference>
<organism evidence="1 2">
    <name type="scientific">Lagenidium giganteum</name>
    <dbReference type="NCBI Taxonomy" id="4803"/>
    <lineage>
        <taxon>Eukaryota</taxon>
        <taxon>Sar</taxon>
        <taxon>Stramenopiles</taxon>
        <taxon>Oomycota</taxon>
        <taxon>Peronosporomycetes</taxon>
        <taxon>Pythiales</taxon>
        <taxon>Pythiaceae</taxon>
    </lineage>
</organism>
<proteinExistence type="predicted"/>
<dbReference type="GO" id="GO:0005737">
    <property type="term" value="C:cytoplasm"/>
    <property type="evidence" value="ECO:0007669"/>
    <property type="project" value="TreeGrafter"/>
</dbReference>
<dbReference type="AlphaFoldDB" id="A0AAV2YUT7"/>
<dbReference type="Proteomes" id="UP001146120">
    <property type="component" value="Unassembled WGS sequence"/>
</dbReference>